<dbReference type="SMART" id="SM00955">
    <property type="entry name" value="RNB"/>
    <property type="match status" value="1"/>
</dbReference>
<dbReference type="InterPro" id="IPR050180">
    <property type="entry name" value="RNR_Ribonuclease"/>
</dbReference>
<accession>A0A381YHS7</accession>
<dbReference type="GO" id="GO:0006402">
    <property type="term" value="P:mRNA catabolic process"/>
    <property type="evidence" value="ECO:0007669"/>
    <property type="project" value="TreeGrafter"/>
</dbReference>
<dbReference type="AlphaFoldDB" id="A0A381YHS7"/>
<evidence type="ECO:0000259" key="1">
    <source>
        <dbReference type="SMART" id="SM00955"/>
    </source>
</evidence>
<feature type="domain" description="RNB" evidence="1">
    <location>
        <begin position="265"/>
        <end position="551"/>
    </location>
</feature>
<name>A0A381YHS7_9ZZZZ</name>
<reference evidence="2" key="1">
    <citation type="submission" date="2018-05" db="EMBL/GenBank/DDBJ databases">
        <authorList>
            <person name="Lanie J.A."/>
            <person name="Ng W.-L."/>
            <person name="Kazmierczak K.M."/>
            <person name="Andrzejewski T.M."/>
            <person name="Davidsen T.M."/>
            <person name="Wayne K.J."/>
            <person name="Tettelin H."/>
            <person name="Glass J.I."/>
            <person name="Rusch D."/>
            <person name="Podicherti R."/>
            <person name="Tsui H.-C.T."/>
            <person name="Winkler M.E."/>
        </authorList>
    </citation>
    <scope>NUCLEOTIDE SEQUENCE</scope>
</reference>
<dbReference type="PANTHER" id="PTHR23355">
    <property type="entry name" value="RIBONUCLEASE"/>
    <property type="match status" value="1"/>
</dbReference>
<dbReference type="Pfam" id="PF00773">
    <property type="entry name" value="RNB"/>
    <property type="match status" value="1"/>
</dbReference>
<dbReference type="GO" id="GO:0003723">
    <property type="term" value="F:RNA binding"/>
    <property type="evidence" value="ECO:0007669"/>
    <property type="project" value="InterPro"/>
</dbReference>
<sequence length="661" mass="75409">MGEIAIALLSKELKFCELSSESSNSTRIEVKVGRNKRAKIPNKNLIYRSGIHVSDAIDLQKFSSVATQMSETLDLHLAWELLSQDLIENETQQIDIYEIADLLDFEKDPYLISAIYLHIHKDSLFFSIYENNLLLHSPQNVESIKTARIRSNSENEDEQTLIDAIKNQSIPPNLSDHQTQLLQHLKKFVILGESYSRSAKATDLINRISSNSQGNLQKTGFKLLEPTGIINLDIPYELEKLEIPTKFSEDVINRSETLIPLDYDWEDLTHLPTYTIDDENTLDRDDAFSIDVDNHHIWIHITAVASTVDSGSIFDLEAKSRMCSVYLPELTIPMLPRPISENTSTLQPRSRRLCLSLRLDLDEKSNLIRHSFVKTAIETNESLTYNEADNIFNKPTEKLHNLLSKLEQFTTNSRSERERQGAYSFNRPDMTIKISKDGKVNVSMSTAHSRSKDLIAELMIVYNAKISGFFMTNQIPALYRSQDDSINFHSTAAIGPLDWYLASRSMKPAKVSVNPGRHSGLGLDLYCQATSPLRRFTDLCLQRQAIEYISSSTNTYGPKELSTIGFESEIRVKEIHRVESRRRKYWLLRFLEQETLNGNLSNRLPATVLENDPLRSALIELTEYPLRGRCLVPQGYKPGNECELKLNGVDLWDLTAQFNLF</sequence>
<gene>
    <name evidence="2" type="ORF">METZ01_LOCUS129344</name>
</gene>
<dbReference type="GO" id="GO:0000932">
    <property type="term" value="C:P-body"/>
    <property type="evidence" value="ECO:0007669"/>
    <property type="project" value="TreeGrafter"/>
</dbReference>
<dbReference type="EMBL" id="UINC01018251">
    <property type="protein sequence ID" value="SVA76490.1"/>
    <property type="molecule type" value="Genomic_DNA"/>
</dbReference>
<dbReference type="GO" id="GO:0000175">
    <property type="term" value="F:3'-5'-RNA exonuclease activity"/>
    <property type="evidence" value="ECO:0007669"/>
    <property type="project" value="TreeGrafter"/>
</dbReference>
<dbReference type="InterPro" id="IPR012340">
    <property type="entry name" value="NA-bd_OB-fold"/>
</dbReference>
<proteinExistence type="predicted"/>
<organism evidence="2">
    <name type="scientific">marine metagenome</name>
    <dbReference type="NCBI Taxonomy" id="408172"/>
    <lineage>
        <taxon>unclassified sequences</taxon>
        <taxon>metagenomes</taxon>
        <taxon>ecological metagenomes</taxon>
    </lineage>
</organism>
<dbReference type="InterPro" id="IPR001900">
    <property type="entry name" value="RNase_II/R"/>
</dbReference>
<dbReference type="PANTHER" id="PTHR23355:SF42">
    <property type="entry name" value="RIBONUCLEASE II, CHLOROPLASTIC_MITOCHONDRIAL"/>
    <property type="match status" value="1"/>
</dbReference>
<dbReference type="SUPFAM" id="SSF50249">
    <property type="entry name" value="Nucleic acid-binding proteins"/>
    <property type="match status" value="1"/>
</dbReference>
<protein>
    <recommendedName>
        <fullName evidence="1">RNB domain-containing protein</fullName>
    </recommendedName>
</protein>
<evidence type="ECO:0000313" key="2">
    <source>
        <dbReference type="EMBL" id="SVA76490.1"/>
    </source>
</evidence>